<dbReference type="GO" id="GO:0006511">
    <property type="term" value="P:ubiquitin-dependent protein catabolic process"/>
    <property type="evidence" value="ECO:0007669"/>
    <property type="project" value="TreeGrafter"/>
</dbReference>
<dbReference type="AlphaFoldDB" id="A0A151TWE9"/>
<dbReference type="PANTHER" id="PTHR45931">
    <property type="entry name" value="SI:CH211-59O9.10"/>
    <property type="match status" value="1"/>
</dbReference>
<evidence type="ECO:0000256" key="1">
    <source>
        <dbReference type="ARBA" id="ARBA00022723"/>
    </source>
</evidence>
<dbReference type="PROSITE" id="PS50089">
    <property type="entry name" value="ZF_RING_2"/>
    <property type="match status" value="1"/>
</dbReference>
<dbReference type="InterPro" id="IPR051834">
    <property type="entry name" value="RING_finger_E3_ligase"/>
</dbReference>
<dbReference type="Proteomes" id="UP000075243">
    <property type="component" value="Chromosome 3"/>
</dbReference>
<evidence type="ECO:0000256" key="2">
    <source>
        <dbReference type="ARBA" id="ARBA00022771"/>
    </source>
</evidence>
<dbReference type="Pfam" id="PF13639">
    <property type="entry name" value="zf-RING_2"/>
    <property type="match status" value="1"/>
</dbReference>
<feature type="domain" description="RING-type" evidence="5">
    <location>
        <begin position="15"/>
        <end position="57"/>
    </location>
</feature>
<protein>
    <submittedName>
        <fullName evidence="6">E3 ubiquitin-protein ligase synoviolin-B</fullName>
    </submittedName>
</protein>
<dbReference type="Gramene" id="C.cajan_10315.t">
    <property type="protein sequence ID" value="C.cajan_10315.t.cds1"/>
    <property type="gene ID" value="C.cajan_10315"/>
</dbReference>
<dbReference type="EMBL" id="CM003605">
    <property type="protein sequence ID" value="KYP71356.1"/>
    <property type="molecule type" value="Genomic_DNA"/>
</dbReference>
<keyword evidence="7" id="KW-1185">Reference proteome</keyword>
<keyword evidence="1" id="KW-0479">Metal-binding</keyword>
<dbReference type="SUPFAM" id="SSF57850">
    <property type="entry name" value="RING/U-box"/>
    <property type="match status" value="1"/>
</dbReference>
<evidence type="ECO:0000259" key="5">
    <source>
        <dbReference type="PROSITE" id="PS50089"/>
    </source>
</evidence>
<evidence type="ECO:0000313" key="7">
    <source>
        <dbReference type="Proteomes" id="UP000075243"/>
    </source>
</evidence>
<dbReference type="SMART" id="SM00184">
    <property type="entry name" value="RING"/>
    <property type="match status" value="1"/>
</dbReference>
<name>A0A151TWE9_CAJCA</name>
<reference evidence="6 7" key="1">
    <citation type="journal article" date="2012" name="Nat. Biotechnol.">
        <title>Draft genome sequence of pigeonpea (Cajanus cajan), an orphan legume crop of resource-poor farmers.</title>
        <authorList>
            <person name="Varshney R.K."/>
            <person name="Chen W."/>
            <person name="Li Y."/>
            <person name="Bharti A.K."/>
            <person name="Saxena R.K."/>
            <person name="Schlueter J.A."/>
            <person name="Donoghue M.T."/>
            <person name="Azam S."/>
            <person name="Fan G."/>
            <person name="Whaley A.M."/>
            <person name="Farmer A.D."/>
            <person name="Sheridan J."/>
            <person name="Iwata A."/>
            <person name="Tuteja R."/>
            <person name="Penmetsa R.V."/>
            <person name="Wu W."/>
            <person name="Upadhyaya H.D."/>
            <person name="Yang S.P."/>
            <person name="Shah T."/>
            <person name="Saxena K.B."/>
            <person name="Michael T."/>
            <person name="McCombie W.R."/>
            <person name="Yang B."/>
            <person name="Zhang G."/>
            <person name="Yang H."/>
            <person name="Wang J."/>
            <person name="Spillane C."/>
            <person name="Cook D.R."/>
            <person name="May G.D."/>
            <person name="Xu X."/>
            <person name="Jackson S.A."/>
        </authorList>
    </citation>
    <scope>NUCLEOTIDE SEQUENCE [LARGE SCALE GENOMIC DNA]</scope>
    <source>
        <strain evidence="7">cv. Asha</strain>
    </source>
</reference>
<keyword evidence="2 4" id="KW-0863">Zinc-finger</keyword>
<organism evidence="6 7">
    <name type="scientific">Cajanus cajan</name>
    <name type="common">Pigeon pea</name>
    <name type="synonym">Cajanus indicus</name>
    <dbReference type="NCBI Taxonomy" id="3821"/>
    <lineage>
        <taxon>Eukaryota</taxon>
        <taxon>Viridiplantae</taxon>
        <taxon>Streptophyta</taxon>
        <taxon>Embryophyta</taxon>
        <taxon>Tracheophyta</taxon>
        <taxon>Spermatophyta</taxon>
        <taxon>Magnoliopsida</taxon>
        <taxon>eudicotyledons</taxon>
        <taxon>Gunneridae</taxon>
        <taxon>Pentapetalae</taxon>
        <taxon>rosids</taxon>
        <taxon>fabids</taxon>
        <taxon>Fabales</taxon>
        <taxon>Fabaceae</taxon>
        <taxon>Papilionoideae</taxon>
        <taxon>50 kb inversion clade</taxon>
        <taxon>NPAAA clade</taxon>
        <taxon>indigoferoid/millettioid clade</taxon>
        <taxon>Phaseoleae</taxon>
        <taxon>Cajanus</taxon>
    </lineage>
</organism>
<evidence type="ECO:0000256" key="3">
    <source>
        <dbReference type="ARBA" id="ARBA00022833"/>
    </source>
</evidence>
<sequence length="65" mass="7427">MLERFKVMDHEMENCMVCLEDFKSGDDAAARLPCTHVCHYHCILGWFVQNATCPVCRFSCTHASS</sequence>
<dbReference type="PANTHER" id="PTHR45931:SF16">
    <property type="entry name" value="RING_U-BOX SUPERFAMILY PROTEIN"/>
    <property type="match status" value="1"/>
</dbReference>
<dbReference type="GO" id="GO:0008270">
    <property type="term" value="F:zinc ion binding"/>
    <property type="evidence" value="ECO:0007669"/>
    <property type="project" value="UniProtKB-KW"/>
</dbReference>
<dbReference type="InterPro" id="IPR001841">
    <property type="entry name" value="Znf_RING"/>
</dbReference>
<dbReference type="InterPro" id="IPR013083">
    <property type="entry name" value="Znf_RING/FYVE/PHD"/>
</dbReference>
<dbReference type="GO" id="GO:0061630">
    <property type="term" value="F:ubiquitin protein ligase activity"/>
    <property type="evidence" value="ECO:0007669"/>
    <property type="project" value="TreeGrafter"/>
</dbReference>
<evidence type="ECO:0000313" key="6">
    <source>
        <dbReference type="EMBL" id="KYP71356.1"/>
    </source>
</evidence>
<keyword evidence="3" id="KW-0862">Zinc</keyword>
<evidence type="ECO:0000256" key="4">
    <source>
        <dbReference type="PROSITE-ProRule" id="PRU00175"/>
    </source>
</evidence>
<proteinExistence type="predicted"/>
<accession>A0A151TWE9</accession>
<dbReference type="Gene3D" id="3.30.40.10">
    <property type="entry name" value="Zinc/RING finger domain, C3HC4 (zinc finger)"/>
    <property type="match status" value="1"/>
</dbReference>
<dbReference type="GO" id="GO:0005634">
    <property type="term" value="C:nucleus"/>
    <property type="evidence" value="ECO:0007669"/>
    <property type="project" value="TreeGrafter"/>
</dbReference>
<gene>
    <name evidence="6" type="ORF">KK1_010615</name>
</gene>